<dbReference type="PROSITE" id="PS52020">
    <property type="entry name" value="CRESS_DNA_REP"/>
    <property type="match status" value="1"/>
</dbReference>
<evidence type="ECO:0000256" key="12">
    <source>
        <dbReference type="ARBA" id="ARBA00023124"/>
    </source>
</evidence>
<dbReference type="PRINTS" id="PR00228">
    <property type="entry name" value="GEMCOATCLVL1"/>
</dbReference>
<keyword evidence="5" id="KW-0548">Nucleotidyltransferase</keyword>
<organism evidence="15">
    <name type="scientific">Genomoviridae sp</name>
    <dbReference type="NCBI Taxonomy" id="2202565"/>
    <lineage>
        <taxon>Viruses</taxon>
        <taxon>Monodnaviria</taxon>
        <taxon>Shotokuvirae</taxon>
        <taxon>Cressdnaviricota</taxon>
        <taxon>Repensiviricetes</taxon>
        <taxon>Geplafuvirales</taxon>
        <taxon>Genomoviridae</taxon>
    </lineage>
</organism>
<accession>A0A858NFR0</accession>
<proteinExistence type="predicted"/>
<evidence type="ECO:0000256" key="8">
    <source>
        <dbReference type="ARBA" id="ARBA00022723"/>
    </source>
</evidence>
<keyword evidence="12" id="KW-0190">Covalent protein-DNA linkage</keyword>
<keyword evidence="11" id="KW-0378">Hydrolase</keyword>
<dbReference type="InterPro" id="IPR022692">
    <property type="entry name" value="Gemini_AL1_REP_central"/>
</dbReference>
<dbReference type="InterPro" id="IPR027417">
    <property type="entry name" value="P-loop_NTPase"/>
</dbReference>
<keyword evidence="10" id="KW-0255">Endonuclease</keyword>
<evidence type="ECO:0000256" key="4">
    <source>
        <dbReference type="ARBA" id="ARBA00022679"/>
    </source>
</evidence>
<evidence type="ECO:0000256" key="13">
    <source>
        <dbReference type="ARBA" id="ARBA00023125"/>
    </source>
</evidence>
<dbReference type="GO" id="GO:0046872">
    <property type="term" value="F:metal ion binding"/>
    <property type="evidence" value="ECO:0007669"/>
    <property type="project" value="UniProtKB-KW"/>
</dbReference>
<keyword evidence="3" id="KW-1048">Host nucleus</keyword>
<evidence type="ECO:0000256" key="5">
    <source>
        <dbReference type="ARBA" id="ARBA00022695"/>
    </source>
</evidence>
<name>A0A858NFR0_9VIRU</name>
<evidence type="ECO:0000259" key="14">
    <source>
        <dbReference type="PROSITE" id="PS52020"/>
    </source>
</evidence>
<dbReference type="GO" id="GO:0016779">
    <property type="term" value="F:nucleotidyltransferase activity"/>
    <property type="evidence" value="ECO:0007669"/>
    <property type="project" value="UniProtKB-KW"/>
</dbReference>
<dbReference type="InterPro" id="IPR001301">
    <property type="entry name" value="Gemini_AL1_CLV"/>
</dbReference>
<keyword evidence="9" id="KW-0547">Nucleotide-binding</keyword>
<comment type="subcellular location">
    <subcellularLocation>
        <location evidence="1">Host nucleus</location>
    </subcellularLocation>
</comment>
<evidence type="ECO:0000256" key="7">
    <source>
        <dbReference type="ARBA" id="ARBA00022722"/>
    </source>
</evidence>
<evidence type="ECO:0000256" key="3">
    <source>
        <dbReference type="ARBA" id="ARBA00022562"/>
    </source>
</evidence>
<evidence type="ECO:0000256" key="2">
    <source>
        <dbReference type="ARBA" id="ARBA00014531"/>
    </source>
</evidence>
<feature type="domain" description="CRESS-DNA virus Rep endonuclease" evidence="14">
    <location>
        <begin position="4"/>
        <end position="105"/>
    </location>
</feature>
<dbReference type="EMBL" id="MT309821">
    <property type="protein sequence ID" value="QJB18562.1"/>
    <property type="molecule type" value="Genomic_DNA"/>
</dbReference>
<dbReference type="Pfam" id="PF00799">
    <property type="entry name" value="Gemini_AL1"/>
    <property type="match status" value="1"/>
</dbReference>
<dbReference type="SUPFAM" id="SSF55464">
    <property type="entry name" value="Origin of replication-binding domain, RBD-like"/>
    <property type="match status" value="1"/>
</dbReference>
<keyword evidence="8" id="KW-0479">Metal-binding</keyword>
<evidence type="ECO:0000256" key="1">
    <source>
        <dbReference type="ARBA" id="ARBA00004147"/>
    </source>
</evidence>
<evidence type="ECO:0000256" key="11">
    <source>
        <dbReference type="ARBA" id="ARBA00022801"/>
    </source>
</evidence>
<sequence length="330" mass="36712">MSFAVNAQYVLLTYAQCADLDGWRVMDHISTLGGECIVAREDHADGGTHLHVFCDFGRKFRSRKADVFDVDDHHPNIMPSRGTPEKGYDYAIKDGDVICGGLGRPTTSRTGNSTANSKWAEITSATDREQFWELVHRLDPKSAACAFTQLSKYCDWKFAVHAPEYTSPAGVEFTDGGLDGRSDWLQQSGLGGGQPHIGRCKSLCLYGATRTGKTTWARSHGKHIYCVGLVSGNECLKAPLVDYAIFDDIRGGIKFFPSFKEWLGCQASVSIKRLYHEPELVLWGKPSIWLSNTDPRNEMLQSDVDWMNGNCEFIEVFEENPIAIFHANSA</sequence>
<keyword evidence="13" id="KW-0238">DNA-binding</keyword>
<dbReference type="GO" id="GO:0006260">
    <property type="term" value="P:DNA replication"/>
    <property type="evidence" value="ECO:0007669"/>
    <property type="project" value="UniProtKB-KW"/>
</dbReference>
<dbReference type="GO" id="GO:0016888">
    <property type="term" value="F:DNA endonuclease activity, producing 5'-phosphomonoesters"/>
    <property type="evidence" value="ECO:0007669"/>
    <property type="project" value="InterPro"/>
</dbReference>
<protein>
    <recommendedName>
        <fullName evidence="2">Replication-associated protein</fullName>
    </recommendedName>
</protein>
<dbReference type="GO" id="GO:0005198">
    <property type="term" value="F:structural molecule activity"/>
    <property type="evidence" value="ECO:0007669"/>
    <property type="project" value="InterPro"/>
</dbReference>
<keyword evidence="6" id="KW-0235">DNA replication</keyword>
<keyword evidence="7" id="KW-0540">Nuclease</keyword>
<dbReference type="Gene3D" id="3.40.50.300">
    <property type="entry name" value="P-loop containing nucleotide triphosphate hydrolases"/>
    <property type="match status" value="1"/>
</dbReference>
<evidence type="ECO:0000313" key="15">
    <source>
        <dbReference type="EMBL" id="QJB18562.1"/>
    </source>
</evidence>
<dbReference type="GO" id="GO:0003677">
    <property type="term" value="F:DNA binding"/>
    <property type="evidence" value="ECO:0007669"/>
    <property type="project" value="UniProtKB-KW"/>
</dbReference>
<keyword evidence="4" id="KW-0808">Transferase</keyword>
<evidence type="ECO:0000256" key="9">
    <source>
        <dbReference type="ARBA" id="ARBA00022741"/>
    </source>
</evidence>
<dbReference type="Gene3D" id="3.40.1310.20">
    <property type="match status" value="1"/>
</dbReference>
<evidence type="ECO:0000256" key="10">
    <source>
        <dbReference type="ARBA" id="ARBA00022759"/>
    </source>
</evidence>
<dbReference type="GO" id="GO:0000166">
    <property type="term" value="F:nucleotide binding"/>
    <property type="evidence" value="ECO:0007669"/>
    <property type="project" value="UniProtKB-KW"/>
</dbReference>
<reference evidence="15" key="1">
    <citation type="submission" date="2020-04" db="EMBL/GenBank/DDBJ databases">
        <title>Genomes of microviruses in a sewage oxidation pond.</title>
        <authorList>
            <person name="Schreck J."/>
            <person name="Kraberger S."/>
            <person name="Scotch M."/>
            <person name="Halden R.U."/>
            <person name="Varsani A."/>
        </authorList>
    </citation>
    <scope>NUCLEOTIDE SEQUENCE</scope>
    <source>
        <strain evidence="15">6538_330</strain>
    </source>
</reference>
<dbReference type="GO" id="GO:0042025">
    <property type="term" value="C:host cell nucleus"/>
    <property type="evidence" value="ECO:0007669"/>
    <property type="project" value="UniProtKB-SubCell"/>
</dbReference>
<evidence type="ECO:0000256" key="6">
    <source>
        <dbReference type="ARBA" id="ARBA00022705"/>
    </source>
</evidence>
<dbReference type="Pfam" id="PF08283">
    <property type="entry name" value="Gemini_AL1_M"/>
    <property type="match status" value="1"/>
</dbReference>
<dbReference type="InterPro" id="IPR049912">
    <property type="entry name" value="CRESS_DNA_REP"/>
</dbReference>